<accession>A0A3A1YNE5</accession>
<dbReference type="RefSeq" id="WP_119530824.1">
    <property type="nucleotide sequence ID" value="NZ_JBHSSP010000032.1"/>
</dbReference>
<gene>
    <name evidence="1" type="ORF">CKF58_03020</name>
</gene>
<dbReference type="Proteomes" id="UP000265916">
    <property type="component" value="Unassembled WGS sequence"/>
</dbReference>
<dbReference type="EMBL" id="NRJG01000045">
    <property type="protein sequence ID" value="RIY38996.1"/>
    <property type="molecule type" value="Genomic_DNA"/>
</dbReference>
<dbReference type="AlphaFoldDB" id="A0A3A1YNE5"/>
<name>A0A3A1YNE5_9GAMM</name>
<comment type="caution">
    <text evidence="1">The sequence shown here is derived from an EMBL/GenBank/DDBJ whole genome shotgun (WGS) entry which is preliminary data.</text>
</comment>
<evidence type="ECO:0000313" key="2">
    <source>
        <dbReference type="Proteomes" id="UP000265916"/>
    </source>
</evidence>
<dbReference type="InterPro" id="IPR002495">
    <property type="entry name" value="Glyco_trans_8"/>
</dbReference>
<reference evidence="1 2" key="1">
    <citation type="submission" date="2017-08" db="EMBL/GenBank/DDBJ databases">
        <title>Reclassification of Bisgaard taxon 37 and 44.</title>
        <authorList>
            <person name="Christensen H."/>
        </authorList>
    </citation>
    <scope>NUCLEOTIDE SEQUENCE [LARGE SCALE GENOMIC DNA]</scope>
    <source>
        <strain evidence="1 2">111</strain>
    </source>
</reference>
<keyword evidence="2" id="KW-1185">Reference proteome</keyword>
<protein>
    <recommendedName>
        <fullName evidence="3">Glycosyltransferase family 8 protein</fullName>
    </recommendedName>
</protein>
<evidence type="ECO:0008006" key="3">
    <source>
        <dbReference type="Google" id="ProtNLM"/>
    </source>
</evidence>
<dbReference type="SUPFAM" id="SSF53448">
    <property type="entry name" value="Nucleotide-diphospho-sugar transferases"/>
    <property type="match status" value="1"/>
</dbReference>
<dbReference type="Gene3D" id="3.90.550.10">
    <property type="entry name" value="Spore Coat Polysaccharide Biosynthesis Protein SpsA, Chain A"/>
    <property type="match status" value="1"/>
</dbReference>
<dbReference type="InterPro" id="IPR029044">
    <property type="entry name" value="Nucleotide-diphossugar_trans"/>
</dbReference>
<evidence type="ECO:0000313" key="1">
    <source>
        <dbReference type="EMBL" id="RIY38996.1"/>
    </source>
</evidence>
<sequence>MQNNTPYQVCLIANEAYFAYATTLMKNFVAFHRHPVRFVILHNVEETNKAAFESVTKEFIDYKQVEINFHYIDGQDLVHLGMMPSNSRKPTNFRLLIPQLGYTGRMLYLDVDIMVTQPINELFTDPNILQGNAVGGVVDIITFKEKYSDYNYFSQEKYPEDFYAAQFGKNGNYYINAGVLLLDLDKLKEPQENGLNIWQNGIKKYFTGELPWLDQTFVNLVHAKAITYLPVKYNYFLNVLYEQRYYSHADGWHKSKNLKVGKQNGLLKAPYYPSIVHCLSQDHRKQWNYPDKEIKELFTYWKNTPLSTLVSRDVQYYTNMMHNFWHQYNFATSLLDYVDMPNNYEKVELEQVTKALETQKPWTYNPLFINPYMYPPQGKRAEIVLQNFVHPRKKWRYSRLNYYFHHKKLDKLANKK</sequence>
<dbReference type="Pfam" id="PF01501">
    <property type="entry name" value="Glyco_transf_8"/>
    <property type="match status" value="1"/>
</dbReference>
<proteinExistence type="predicted"/>
<dbReference type="GO" id="GO:0016757">
    <property type="term" value="F:glycosyltransferase activity"/>
    <property type="evidence" value="ECO:0007669"/>
    <property type="project" value="InterPro"/>
</dbReference>
<organism evidence="1 2">
    <name type="scientific">Psittacicella hinzii</name>
    <dbReference type="NCBI Taxonomy" id="2028575"/>
    <lineage>
        <taxon>Bacteria</taxon>
        <taxon>Pseudomonadati</taxon>
        <taxon>Pseudomonadota</taxon>
        <taxon>Gammaproteobacteria</taxon>
        <taxon>Pasteurellales</taxon>
        <taxon>Psittacicellaceae</taxon>
        <taxon>Psittacicella</taxon>
    </lineage>
</organism>
<dbReference type="OrthoDB" id="5672604at2"/>